<feature type="domain" description="Glycosyl transferase CAP10" evidence="3">
    <location>
        <begin position="123"/>
        <end position="403"/>
    </location>
</feature>
<dbReference type="InterPro" id="IPR051091">
    <property type="entry name" value="O-Glucosyltr/Glycosyltrsf_90"/>
</dbReference>
<accession>A0A9P1CF44</accession>
<protein>
    <submittedName>
        <fullName evidence="5">Protein O-glucosyltransferase 3 (KDE L motif-containing protein 2) (Protein O-xylosyltransferase POGLUT3)</fullName>
    </submittedName>
</protein>
<reference evidence="4" key="1">
    <citation type="submission" date="2022-10" db="EMBL/GenBank/DDBJ databases">
        <authorList>
            <person name="Chen Y."/>
            <person name="Dougan E. K."/>
            <person name="Chan C."/>
            <person name="Rhodes N."/>
            <person name="Thang M."/>
        </authorList>
    </citation>
    <scope>NUCLEOTIDE SEQUENCE</scope>
</reference>
<name>A0A9P1CF44_9DINO</name>
<evidence type="ECO:0000259" key="3">
    <source>
        <dbReference type="SMART" id="SM00672"/>
    </source>
</evidence>
<dbReference type="EMBL" id="CAMXCT010001458">
    <property type="protein sequence ID" value="CAI3990286.1"/>
    <property type="molecule type" value="Genomic_DNA"/>
</dbReference>
<organism evidence="4">
    <name type="scientific">Cladocopium goreaui</name>
    <dbReference type="NCBI Taxonomy" id="2562237"/>
    <lineage>
        <taxon>Eukaryota</taxon>
        <taxon>Sar</taxon>
        <taxon>Alveolata</taxon>
        <taxon>Dinophyceae</taxon>
        <taxon>Suessiales</taxon>
        <taxon>Symbiodiniaceae</taxon>
        <taxon>Cladocopium</taxon>
    </lineage>
</organism>
<dbReference type="EMBL" id="CAMXCT020001458">
    <property type="protein sequence ID" value="CAL1143661.1"/>
    <property type="molecule type" value="Genomic_DNA"/>
</dbReference>
<dbReference type="GO" id="GO:0016740">
    <property type="term" value="F:transferase activity"/>
    <property type="evidence" value="ECO:0007669"/>
    <property type="project" value="UniProtKB-KW"/>
</dbReference>
<dbReference type="Proteomes" id="UP001152797">
    <property type="component" value="Unassembled WGS sequence"/>
</dbReference>
<comment type="caution">
    <text evidence="4">The sequence shown here is derived from an EMBL/GenBank/DDBJ whole genome shotgun (WGS) entry which is preliminary data.</text>
</comment>
<dbReference type="EMBL" id="CAMXCT030001458">
    <property type="protein sequence ID" value="CAL4777598.1"/>
    <property type="molecule type" value="Genomic_DNA"/>
</dbReference>
<dbReference type="PANTHER" id="PTHR12203">
    <property type="entry name" value="KDEL LYS-ASP-GLU-LEU CONTAINING - RELATED"/>
    <property type="match status" value="1"/>
</dbReference>
<evidence type="ECO:0000313" key="6">
    <source>
        <dbReference type="Proteomes" id="UP001152797"/>
    </source>
</evidence>
<evidence type="ECO:0000256" key="1">
    <source>
        <dbReference type="ARBA" id="ARBA00010118"/>
    </source>
</evidence>
<dbReference type="OrthoDB" id="541052at2759"/>
<reference evidence="5 6" key="2">
    <citation type="submission" date="2024-05" db="EMBL/GenBank/DDBJ databases">
        <authorList>
            <person name="Chen Y."/>
            <person name="Shah S."/>
            <person name="Dougan E. K."/>
            <person name="Thang M."/>
            <person name="Chan C."/>
        </authorList>
    </citation>
    <scope>NUCLEOTIDE SEQUENCE [LARGE SCALE GENOMIC DNA]</scope>
</reference>
<comment type="similarity">
    <text evidence="1">Belongs to the glycosyltransferase 90 family.</text>
</comment>
<evidence type="ECO:0000313" key="4">
    <source>
        <dbReference type="EMBL" id="CAI3990286.1"/>
    </source>
</evidence>
<dbReference type="InterPro" id="IPR006598">
    <property type="entry name" value="CAP10"/>
</dbReference>
<keyword evidence="2" id="KW-0808">Transferase</keyword>
<evidence type="ECO:0000313" key="5">
    <source>
        <dbReference type="EMBL" id="CAL4777598.1"/>
    </source>
</evidence>
<keyword evidence="6" id="KW-1185">Reference proteome</keyword>
<gene>
    <name evidence="4" type="ORF">C1SCF055_LOCUS17285</name>
</gene>
<sequence>MGWSGDGLTGGTKDDGVCWSDGDFQSYARCCFSRLRELAQAPAPLWMRREISNDGAGMRRESMDQVEERLGHIYCRFRIIQGQLHTCDPQRIEVLKDGDASGEPWGQYQALSRATRLFMALDLLADLDIFVSPNIYDHESPPVPVLTKARAVFAQNLFRVPSYELIGPLLDRIRWDLDGANGAILWDDKEPRLFWRGGMRSFNRCSCDPRQAQWPQLWRNFSGLLENEGVGPCGCTRLITNVSSFELCNRARLCEIGRKHPHLVDAKLAYIPESYDSIRGMAEERGYVADYTQPSDQLRYKYLISTDGSTIDDTRIYWMLSSGSLVFKQITPLLPFGLPALQPWKHFVPVKEDFSDLVEKVEWARANNDACRAMAARASHFARRFFTEEEILHYVYRVLRHVDTG</sequence>
<proteinExistence type="inferred from homology"/>
<evidence type="ECO:0000256" key="2">
    <source>
        <dbReference type="ARBA" id="ARBA00022679"/>
    </source>
</evidence>
<dbReference type="SMART" id="SM00672">
    <property type="entry name" value="CAP10"/>
    <property type="match status" value="1"/>
</dbReference>
<dbReference type="Pfam" id="PF05686">
    <property type="entry name" value="Glyco_transf_90"/>
    <property type="match status" value="1"/>
</dbReference>
<dbReference type="PANTHER" id="PTHR12203:SF35">
    <property type="entry name" value="PROTEIN O-GLUCOSYLTRANSFERASE 1"/>
    <property type="match status" value="1"/>
</dbReference>
<dbReference type="AlphaFoldDB" id="A0A9P1CF44"/>